<evidence type="ECO:0000313" key="6">
    <source>
        <dbReference type="Proteomes" id="UP001357223"/>
    </source>
</evidence>
<dbReference type="Pfam" id="PF00188">
    <property type="entry name" value="CAP"/>
    <property type="match status" value="1"/>
</dbReference>
<sequence>MKGGLSLKTIIRVIAVIIIFTVVGFFINISEDHEDGLTNQNRSSTDTAQSTQGTLPEEGAATIQTEGLINLIGKSSKELEADLGKPVRVDLSAYGYKWWIYHINTDKYVQVGVEADKVVTIFAIGKDVNIRPFYIGQPVSEIYAGYTIETIFNLNYKDTTYQFELSEEDINSRPLIRLGNVFVQLYIDKFSGKLSSVRLMDIPTLIKLRPFELANKELKAAKNNVEVDPEELAKDNERQVFDLINTVRMRFDLKPLLWDDNAAMIAYEQSVNMSENNGGSQPSIQPEELLERLKAVESNIQTAEVIVASDYLDAPAVVEGLLNSIAHREKILNKDYSHTGIGVYKTYYTQNLLQVLK</sequence>
<dbReference type="PANTHER" id="PTHR31157">
    <property type="entry name" value="SCP DOMAIN-CONTAINING PROTEIN"/>
    <property type="match status" value="1"/>
</dbReference>
<accession>A0ABZ2CMR1</accession>
<dbReference type="InterPro" id="IPR035940">
    <property type="entry name" value="CAP_sf"/>
</dbReference>
<organism evidence="5 6">
    <name type="scientific">Niallia oryzisoli</name>
    <dbReference type="NCBI Taxonomy" id="1737571"/>
    <lineage>
        <taxon>Bacteria</taxon>
        <taxon>Bacillati</taxon>
        <taxon>Bacillota</taxon>
        <taxon>Bacilli</taxon>
        <taxon>Bacillales</taxon>
        <taxon>Bacillaceae</taxon>
        <taxon>Niallia</taxon>
    </lineage>
</organism>
<dbReference type="EMBL" id="CP137640">
    <property type="protein sequence ID" value="WVX83043.1"/>
    <property type="molecule type" value="Genomic_DNA"/>
</dbReference>
<evidence type="ECO:0000313" key="5">
    <source>
        <dbReference type="EMBL" id="WVX83043.1"/>
    </source>
</evidence>
<keyword evidence="6" id="KW-1185">Reference proteome</keyword>
<reference evidence="5 6" key="1">
    <citation type="submission" date="2023-10" db="EMBL/GenBank/DDBJ databases">
        <title>Niallia locisalis sp.nov. isolated from a salt pond sample.</title>
        <authorList>
            <person name="Li X.-J."/>
            <person name="Dong L."/>
        </authorList>
    </citation>
    <scope>NUCLEOTIDE SEQUENCE [LARGE SCALE GENOMIC DNA]</scope>
    <source>
        <strain evidence="5 6">DSM 29761</strain>
    </source>
</reference>
<keyword evidence="2" id="KW-1133">Transmembrane helix</keyword>
<feature type="compositionally biased region" description="Polar residues" evidence="1">
    <location>
        <begin position="37"/>
        <end position="54"/>
    </location>
</feature>
<evidence type="ECO:0000259" key="3">
    <source>
        <dbReference type="Pfam" id="PF00188"/>
    </source>
</evidence>
<feature type="domain" description="SCP" evidence="3">
    <location>
        <begin position="241"/>
        <end position="351"/>
    </location>
</feature>
<evidence type="ECO:0000256" key="2">
    <source>
        <dbReference type="SAM" id="Phobius"/>
    </source>
</evidence>
<dbReference type="PANTHER" id="PTHR31157:SF26">
    <property type="entry name" value="SCP-LIKE EXTRACELLULAR PROTEIN"/>
    <property type="match status" value="1"/>
</dbReference>
<feature type="domain" description="CAP-associated" evidence="4">
    <location>
        <begin position="72"/>
        <end position="211"/>
    </location>
</feature>
<evidence type="ECO:0000256" key="1">
    <source>
        <dbReference type="SAM" id="MobiDB-lite"/>
    </source>
</evidence>
<dbReference type="Pfam" id="PF14504">
    <property type="entry name" value="CAP_assoc_N"/>
    <property type="match status" value="1"/>
</dbReference>
<evidence type="ECO:0000259" key="4">
    <source>
        <dbReference type="Pfam" id="PF14504"/>
    </source>
</evidence>
<dbReference type="Gene3D" id="3.40.33.10">
    <property type="entry name" value="CAP"/>
    <property type="match status" value="1"/>
</dbReference>
<dbReference type="InterPro" id="IPR014044">
    <property type="entry name" value="CAP_dom"/>
</dbReference>
<gene>
    <name evidence="5" type="ORF">R4Z09_08710</name>
</gene>
<feature type="region of interest" description="Disordered" evidence="1">
    <location>
        <begin position="36"/>
        <end position="55"/>
    </location>
</feature>
<keyword evidence="2" id="KW-0472">Membrane</keyword>
<keyword evidence="2" id="KW-0812">Transmembrane</keyword>
<dbReference type="SUPFAM" id="SSF55797">
    <property type="entry name" value="PR-1-like"/>
    <property type="match status" value="1"/>
</dbReference>
<dbReference type="Proteomes" id="UP001357223">
    <property type="component" value="Chromosome"/>
</dbReference>
<protein>
    <submittedName>
        <fullName evidence="5">CAP-associated domain-containing protein</fullName>
    </submittedName>
</protein>
<dbReference type="CDD" id="cd05379">
    <property type="entry name" value="CAP_bacterial"/>
    <property type="match status" value="1"/>
</dbReference>
<feature type="transmembrane region" description="Helical" evidence="2">
    <location>
        <begin position="9"/>
        <end position="29"/>
    </location>
</feature>
<name>A0ABZ2CMR1_9BACI</name>
<dbReference type="RefSeq" id="WP_338451935.1">
    <property type="nucleotide sequence ID" value="NZ_CP137640.1"/>
</dbReference>
<dbReference type="InterPro" id="IPR029410">
    <property type="entry name" value="CAP_assoc"/>
</dbReference>
<proteinExistence type="predicted"/>